<evidence type="ECO:0008006" key="3">
    <source>
        <dbReference type="Google" id="ProtNLM"/>
    </source>
</evidence>
<organism evidence="1 2">
    <name type="scientific">Quercus lobata</name>
    <name type="common">Valley oak</name>
    <dbReference type="NCBI Taxonomy" id="97700"/>
    <lineage>
        <taxon>Eukaryota</taxon>
        <taxon>Viridiplantae</taxon>
        <taxon>Streptophyta</taxon>
        <taxon>Embryophyta</taxon>
        <taxon>Tracheophyta</taxon>
        <taxon>Spermatophyta</taxon>
        <taxon>Magnoliopsida</taxon>
        <taxon>eudicotyledons</taxon>
        <taxon>Gunneridae</taxon>
        <taxon>Pentapetalae</taxon>
        <taxon>rosids</taxon>
        <taxon>fabids</taxon>
        <taxon>Fagales</taxon>
        <taxon>Fagaceae</taxon>
        <taxon>Quercus</taxon>
    </lineage>
</organism>
<dbReference type="Proteomes" id="UP000594261">
    <property type="component" value="Chromosome 4"/>
</dbReference>
<reference evidence="1" key="2">
    <citation type="submission" date="2021-01" db="UniProtKB">
        <authorList>
            <consortium name="EnsemblPlants"/>
        </authorList>
    </citation>
    <scope>IDENTIFICATION</scope>
</reference>
<evidence type="ECO:0000313" key="2">
    <source>
        <dbReference type="Proteomes" id="UP000594261"/>
    </source>
</evidence>
<accession>A0A7N2LFV0</accession>
<keyword evidence="2" id="KW-1185">Reference proteome</keyword>
<dbReference type="InParanoid" id="A0A7N2LFV0"/>
<proteinExistence type="predicted"/>
<protein>
    <recommendedName>
        <fullName evidence="3">F-box protein</fullName>
    </recommendedName>
</protein>
<dbReference type="EMBL" id="LRBV02000004">
    <property type="status" value="NOT_ANNOTATED_CDS"/>
    <property type="molecule type" value="Genomic_DNA"/>
</dbReference>
<dbReference type="EnsemblPlants" id="QL04p037014:mrna">
    <property type="protein sequence ID" value="QL04p037014:mrna"/>
    <property type="gene ID" value="QL04p037014"/>
</dbReference>
<reference evidence="1 2" key="1">
    <citation type="journal article" date="2016" name="G3 (Bethesda)">
        <title>First Draft Assembly and Annotation of the Genome of a California Endemic Oak Quercus lobata Nee (Fagaceae).</title>
        <authorList>
            <person name="Sork V.L."/>
            <person name="Fitz-Gibbon S.T."/>
            <person name="Puiu D."/>
            <person name="Crepeau M."/>
            <person name="Gugger P.F."/>
            <person name="Sherman R."/>
            <person name="Stevens K."/>
            <person name="Langley C.H."/>
            <person name="Pellegrini M."/>
            <person name="Salzberg S.L."/>
        </authorList>
    </citation>
    <scope>NUCLEOTIDE SEQUENCE [LARGE SCALE GENOMIC DNA]</scope>
    <source>
        <strain evidence="1 2">cv. SW786</strain>
    </source>
</reference>
<sequence length="245" mass="27283">METQLLHFPPTNLAGLRDTIGEVYIITRGTTATSRKLKKPPDTCLSKLENVVPGFAYPSDSNDYKVVRISCRLRKMGTPTKAEAEVYTLSSDSWQRVMLEPNVSISNIGYDLPVPFVNGVLHWMTFGSVELPSMSVGLHFRHLALFKANLALIEFPFGNHLYLLVQVMREYGVWDQLFAVSLENGKDFLGFTRNGVPLFRTSIAIISFDPETSQVNDLGNRCGPVIAATLMESLVLLDKANILSK</sequence>
<dbReference type="AlphaFoldDB" id="A0A7N2LFV0"/>
<evidence type="ECO:0000313" key="1">
    <source>
        <dbReference type="EnsemblPlants" id="QL04p037014:mrna"/>
    </source>
</evidence>
<name>A0A7N2LFV0_QUELO</name>
<dbReference type="Gramene" id="QL04p037014:mrna">
    <property type="protein sequence ID" value="QL04p037014:mrna"/>
    <property type="gene ID" value="QL04p037014"/>
</dbReference>